<dbReference type="PANTHER" id="PTHR43289">
    <property type="entry name" value="MITOGEN-ACTIVATED PROTEIN KINASE KINASE KINASE 20-RELATED"/>
    <property type="match status" value="1"/>
</dbReference>
<dbReference type="InterPro" id="IPR017441">
    <property type="entry name" value="Protein_kinase_ATP_BS"/>
</dbReference>
<sequence length="886" mass="96875">MSEVLKDWAAIEPLLDELLALPPQERDERLQALPPEQQPLRPALESLLRSAAAAEAAAFLERAASLPASEATERQPGQRIGPWELIRELGRGGMASVWLARPAEGEFQREVALKLPHSSHSPQLAERFRREREVLARLSHPGIARLFDAGISADGTPWLAMERVDGQDLLAWCAAQRTTLRQDLALLLQICDALQYAHGRLVIHRDIKPANVLVQADGQIRLLDFGIARLLDDPHDAAATTLTQQGQRPMTPQYASPEQVRGEEPGVASDVYSLGVLAYRLLSGSDPYADAYAPHRAALEQAILEHEPPSPSRQAADQTRRQALRGDLDTIVLKALRKDASQRYATVDALAEDLRRHLDGRPVLAHAPSWRYVAGRFVGRHRWGVGASALAVAALIGTTAWAWHAAVQAREEAQRSQAMYDFVVGLFNPRRLPQPDTRDRDMPASQLIERGAERVLDSLTEQPAVRERLLGDLGTLTQQLGLAPTAKRLAEERVTVARQLHGEHSVAYADALLGQRDVWEASAQYAQGFEQAKQALAIYEAHGERDPLRLARAEMTLGGFGARLHPADEVDLAHLKKAAALLETVPGPTPLGTVYEQLLVVQLSRGDTEAAFQASKAGVQANQRLWGVDDWKTAASEDQTAALAAWTLRPAEAESLFRDALPKLRKAMGPDVVLLARGEANLAQLLFGGAQRDEAAAHMREARRLVELPANRGQLAFTLIVEATGLELAQRGNDWLALRQGCEHWGADVQAPQPALRLRIQQACAASAVHEGDLERAARLLAQGREVAAKSFAKIPARAAVLSLREGELAAARGDAAAAAAAWRECLRLGDASTLAWNAQAWAHLLQQHATLSADEQARLQRLRQQLLDAGGERYYAEFLALLRPA</sequence>
<dbReference type="Gene3D" id="3.30.200.20">
    <property type="entry name" value="Phosphorylase Kinase, domain 1"/>
    <property type="match status" value="1"/>
</dbReference>
<evidence type="ECO:0000256" key="2">
    <source>
        <dbReference type="ARBA" id="ARBA00022741"/>
    </source>
</evidence>
<dbReference type="SMART" id="SM00220">
    <property type="entry name" value="S_TKc"/>
    <property type="match status" value="1"/>
</dbReference>
<feature type="domain" description="Protein kinase" evidence="6">
    <location>
        <begin position="83"/>
        <end position="364"/>
    </location>
</feature>
<comment type="caution">
    <text evidence="7">The sequence shown here is derived from an EMBL/GenBank/DDBJ whole genome shotgun (WGS) entry which is preliminary data.</text>
</comment>
<protein>
    <submittedName>
        <fullName evidence="7">Protein kinase</fullName>
    </submittedName>
</protein>
<dbReference type="PROSITE" id="PS00107">
    <property type="entry name" value="PROTEIN_KINASE_ATP"/>
    <property type="match status" value="1"/>
</dbReference>
<evidence type="ECO:0000256" key="3">
    <source>
        <dbReference type="ARBA" id="ARBA00022777"/>
    </source>
</evidence>
<keyword evidence="2 5" id="KW-0547">Nucleotide-binding</keyword>
<organism evidence="7 8">
    <name type="scientific">Roseateles agri</name>
    <dbReference type="NCBI Taxonomy" id="3098619"/>
    <lineage>
        <taxon>Bacteria</taxon>
        <taxon>Pseudomonadati</taxon>
        <taxon>Pseudomonadota</taxon>
        <taxon>Betaproteobacteria</taxon>
        <taxon>Burkholderiales</taxon>
        <taxon>Sphaerotilaceae</taxon>
        <taxon>Roseateles</taxon>
    </lineage>
</organism>
<keyword evidence="4 5" id="KW-0067">ATP-binding</keyword>
<dbReference type="GO" id="GO:0016301">
    <property type="term" value="F:kinase activity"/>
    <property type="evidence" value="ECO:0007669"/>
    <property type="project" value="UniProtKB-KW"/>
</dbReference>
<evidence type="ECO:0000259" key="6">
    <source>
        <dbReference type="PROSITE" id="PS50011"/>
    </source>
</evidence>
<keyword evidence="8" id="KW-1185">Reference proteome</keyword>
<dbReference type="InterPro" id="IPR000719">
    <property type="entry name" value="Prot_kinase_dom"/>
</dbReference>
<evidence type="ECO:0000313" key="7">
    <source>
        <dbReference type="EMBL" id="MDY0747472.1"/>
    </source>
</evidence>
<name>A0ABU5DME0_9BURK</name>
<keyword evidence="1" id="KW-0808">Transferase</keyword>
<dbReference type="PANTHER" id="PTHR43289:SF34">
    <property type="entry name" value="SERINE_THREONINE-PROTEIN KINASE YBDM-RELATED"/>
    <property type="match status" value="1"/>
</dbReference>
<evidence type="ECO:0000256" key="1">
    <source>
        <dbReference type="ARBA" id="ARBA00022679"/>
    </source>
</evidence>
<dbReference type="Proteomes" id="UP001285263">
    <property type="component" value="Unassembled WGS sequence"/>
</dbReference>
<dbReference type="InterPro" id="IPR011990">
    <property type="entry name" value="TPR-like_helical_dom_sf"/>
</dbReference>
<accession>A0ABU5DME0</accession>
<keyword evidence="3 7" id="KW-0418">Kinase</keyword>
<dbReference type="PROSITE" id="PS00108">
    <property type="entry name" value="PROTEIN_KINASE_ST"/>
    <property type="match status" value="1"/>
</dbReference>
<gene>
    <name evidence="7" type="ORF">SNE35_23410</name>
</gene>
<dbReference type="Gene3D" id="1.10.510.10">
    <property type="entry name" value="Transferase(Phosphotransferase) domain 1"/>
    <property type="match status" value="1"/>
</dbReference>
<reference evidence="7 8" key="1">
    <citation type="submission" date="2023-11" db="EMBL/GenBank/DDBJ databases">
        <title>Paucibacter sp. nov., isolated from fresh soil in Korea.</title>
        <authorList>
            <person name="Le N.T.T."/>
        </authorList>
    </citation>
    <scope>NUCLEOTIDE SEQUENCE [LARGE SCALE GENOMIC DNA]</scope>
    <source>
        <strain evidence="7 8">R3-3</strain>
    </source>
</reference>
<dbReference type="EMBL" id="JAXCLA010000008">
    <property type="protein sequence ID" value="MDY0747472.1"/>
    <property type="molecule type" value="Genomic_DNA"/>
</dbReference>
<dbReference type="CDD" id="cd14014">
    <property type="entry name" value="STKc_PknB_like"/>
    <property type="match status" value="1"/>
</dbReference>
<dbReference type="Pfam" id="PF00069">
    <property type="entry name" value="Pkinase"/>
    <property type="match status" value="1"/>
</dbReference>
<dbReference type="InterPro" id="IPR011009">
    <property type="entry name" value="Kinase-like_dom_sf"/>
</dbReference>
<evidence type="ECO:0000256" key="5">
    <source>
        <dbReference type="PROSITE-ProRule" id="PRU10141"/>
    </source>
</evidence>
<evidence type="ECO:0000256" key="4">
    <source>
        <dbReference type="ARBA" id="ARBA00022840"/>
    </source>
</evidence>
<feature type="binding site" evidence="5">
    <location>
        <position position="114"/>
    </location>
    <ligand>
        <name>ATP</name>
        <dbReference type="ChEBI" id="CHEBI:30616"/>
    </ligand>
</feature>
<dbReference type="InterPro" id="IPR008271">
    <property type="entry name" value="Ser/Thr_kinase_AS"/>
</dbReference>
<proteinExistence type="predicted"/>
<evidence type="ECO:0000313" key="8">
    <source>
        <dbReference type="Proteomes" id="UP001285263"/>
    </source>
</evidence>
<dbReference type="Gene3D" id="1.25.40.10">
    <property type="entry name" value="Tetratricopeptide repeat domain"/>
    <property type="match status" value="1"/>
</dbReference>
<dbReference type="PROSITE" id="PS50011">
    <property type="entry name" value="PROTEIN_KINASE_DOM"/>
    <property type="match status" value="1"/>
</dbReference>
<dbReference type="RefSeq" id="WP_320425440.1">
    <property type="nucleotide sequence ID" value="NZ_JAXCLA010000008.1"/>
</dbReference>
<dbReference type="SUPFAM" id="SSF56112">
    <property type="entry name" value="Protein kinase-like (PK-like)"/>
    <property type="match status" value="1"/>
</dbReference>